<dbReference type="InterPro" id="IPR036396">
    <property type="entry name" value="Cyt_P450_sf"/>
</dbReference>
<dbReference type="PANTHER" id="PTHR24292:SF100">
    <property type="entry name" value="CYTOCHROME P450 6A16, ISOFORM B-RELATED"/>
    <property type="match status" value="1"/>
</dbReference>
<evidence type="ECO:0000256" key="6">
    <source>
        <dbReference type="ARBA" id="ARBA00022723"/>
    </source>
</evidence>
<keyword evidence="5" id="KW-0349">Heme</keyword>
<dbReference type="Pfam" id="PF00067">
    <property type="entry name" value="p450"/>
    <property type="match status" value="1"/>
</dbReference>
<evidence type="ECO:0000256" key="10">
    <source>
        <dbReference type="ARBA" id="ARBA00023004"/>
    </source>
</evidence>
<comment type="cofactor">
    <cofactor evidence="1">
        <name>heme</name>
        <dbReference type="ChEBI" id="CHEBI:30413"/>
    </cofactor>
</comment>
<feature type="transmembrane region" description="Helical" evidence="13">
    <location>
        <begin position="12"/>
        <end position="29"/>
    </location>
</feature>
<dbReference type="OrthoDB" id="2789670at2759"/>
<evidence type="ECO:0000256" key="12">
    <source>
        <dbReference type="ARBA" id="ARBA00023136"/>
    </source>
</evidence>
<keyword evidence="7" id="KW-0256">Endoplasmic reticulum</keyword>
<keyword evidence="15" id="KW-1185">Reference proteome</keyword>
<gene>
    <name evidence="14" type="ORF">BDFB_014052</name>
</gene>
<dbReference type="AlphaFoldDB" id="A0A482VYV6"/>
<keyword evidence="12 13" id="KW-0472">Membrane</keyword>
<feature type="non-terminal residue" evidence="14">
    <location>
        <position position="203"/>
    </location>
</feature>
<dbReference type="GO" id="GO:0020037">
    <property type="term" value="F:heme binding"/>
    <property type="evidence" value="ECO:0007669"/>
    <property type="project" value="InterPro"/>
</dbReference>
<dbReference type="InterPro" id="IPR002402">
    <property type="entry name" value="Cyt_P450_E_grp-II"/>
</dbReference>
<keyword evidence="9" id="KW-0560">Oxidoreductase</keyword>
<dbReference type="EMBL" id="QDEB01048206">
    <property type="protein sequence ID" value="RZC37896.1"/>
    <property type="molecule type" value="Genomic_DNA"/>
</dbReference>
<dbReference type="GO" id="GO:0004497">
    <property type="term" value="F:monooxygenase activity"/>
    <property type="evidence" value="ECO:0007669"/>
    <property type="project" value="UniProtKB-KW"/>
</dbReference>
<comment type="caution">
    <text evidence="14">The sequence shown here is derived from an EMBL/GenBank/DDBJ whole genome shotgun (WGS) entry which is preliminary data.</text>
</comment>
<keyword evidence="6" id="KW-0479">Metal-binding</keyword>
<dbReference type="PANTHER" id="PTHR24292">
    <property type="entry name" value="CYTOCHROME P450"/>
    <property type="match status" value="1"/>
</dbReference>
<evidence type="ECO:0000256" key="5">
    <source>
        <dbReference type="ARBA" id="ARBA00022617"/>
    </source>
</evidence>
<keyword evidence="13" id="KW-0812">Transmembrane</keyword>
<accession>A0A482VYV6</accession>
<evidence type="ECO:0000256" key="13">
    <source>
        <dbReference type="SAM" id="Phobius"/>
    </source>
</evidence>
<dbReference type="InterPro" id="IPR001128">
    <property type="entry name" value="Cyt_P450"/>
</dbReference>
<dbReference type="GO" id="GO:0016705">
    <property type="term" value="F:oxidoreductase activity, acting on paired donors, with incorporation or reduction of molecular oxygen"/>
    <property type="evidence" value="ECO:0007669"/>
    <property type="project" value="InterPro"/>
</dbReference>
<keyword evidence="11" id="KW-0503">Monooxygenase</keyword>
<dbReference type="InterPro" id="IPR050476">
    <property type="entry name" value="Insect_CytP450_Detox"/>
</dbReference>
<comment type="subcellular location">
    <subcellularLocation>
        <location evidence="3">Endoplasmic reticulum membrane</location>
        <topology evidence="3">Peripheral membrane protein</topology>
    </subcellularLocation>
    <subcellularLocation>
        <location evidence="2">Microsome membrane</location>
        <topology evidence="2">Peripheral membrane protein</topology>
    </subcellularLocation>
</comment>
<reference evidence="14 15" key="1">
    <citation type="submission" date="2017-03" db="EMBL/GenBank/DDBJ databases">
        <title>Genome of the blue death feigning beetle - Asbolus verrucosus.</title>
        <authorList>
            <person name="Rider S.D."/>
        </authorList>
    </citation>
    <scope>NUCLEOTIDE SEQUENCE [LARGE SCALE GENOMIC DNA]</scope>
    <source>
        <strain evidence="14">Butters</strain>
        <tissue evidence="14">Head and leg muscle</tissue>
    </source>
</reference>
<evidence type="ECO:0000256" key="2">
    <source>
        <dbReference type="ARBA" id="ARBA00004174"/>
    </source>
</evidence>
<evidence type="ECO:0000256" key="7">
    <source>
        <dbReference type="ARBA" id="ARBA00022824"/>
    </source>
</evidence>
<dbReference type="PRINTS" id="PR00464">
    <property type="entry name" value="EP450II"/>
</dbReference>
<evidence type="ECO:0000256" key="11">
    <source>
        <dbReference type="ARBA" id="ARBA00023033"/>
    </source>
</evidence>
<protein>
    <submittedName>
        <fullName evidence="14">p450 domain containing protein</fullName>
    </submittedName>
</protein>
<dbReference type="SUPFAM" id="SSF48264">
    <property type="entry name" value="Cytochrome P450"/>
    <property type="match status" value="1"/>
</dbReference>
<sequence length="203" mass="22994">MTFFTLTENIAFDILAIVTTLLVITITYIKWKQTYWNKIGLSTLNPTIPFGDSKKLLLAKCSFGEQFQEFYKTFKTKGLQHGGIYFGTKPFYVPVDPEIIKHIMQVDFQHFVNHGGYIDEVNDPLSGHLFNLEDAKWRNLRIKLTPTFTSGKMKMMFQTLADCTVGLKSVMDDAAESNTPVDIKDVLARFTTDIIGSAAFGLE</sequence>
<evidence type="ECO:0000256" key="9">
    <source>
        <dbReference type="ARBA" id="ARBA00023002"/>
    </source>
</evidence>
<evidence type="ECO:0000313" key="15">
    <source>
        <dbReference type="Proteomes" id="UP000292052"/>
    </source>
</evidence>
<evidence type="ECO:0000256" key="1">
    <source>
        <dbReference type="ARBA" id="ARBA00001971"/>
    </source>
</evidence>
<evidence type="ECO:0000256" key="3">
    <source>
        <dbReference type="ARBA" id="ARBA00004406"/>
    </source>
</evidence>
<keyword evidence="13" id="KW-1133">Transmembrane helix</keyword>
<name>A0A482VYV6_ASBVE</name>
<evidence type="ECO:0000256" key="8">
    <source>
        <dbReference type="ARBA" id="ARBA00022848"/>
    </source>
</evidence>
<keyword evidence="10" id="KW-0408">Iron</keyword>
<organism evidence="14 15">
    <name type="scientific">Asbolus verrucosus</name>
    <name type="common">Desert ironclad beetle</name>
    <dbReference type="NCBI Taxonomy" id="1661398"/>
    <lineage>
        <taxon>Eukaryota</taxon>
        <taxon>Metazoa</taxon>
        <taxon>Ecdysozoa</taxon>
        <taxon>Arthropoda</taxon>
        <taxon>Hexapoda</taxon>
        <taxon>Insecta</taxon>
        <taxon>Pterygota</taxon>
        <taxon>Neoptera</taxon>
        <taxon>Endopterygota</taxon>
        <taxon>Coleoptera</taxon>
        <taxon>Polyphaga</taxon>
        <taxon>Cucujiformia</taxon>
        <taxon>Tenebrionidae</taxon>
        <taxon>Pimeliinae</taxon>
        <taxon>Asbolus</taxon>
    </lineage>
</organism>
<proteinExistence type="inferred from homology"/>
<evidence type="ECO:0000313" key="14">
    <source>
        <dbReference type="EMBL" id="RZC37896.1"/>
    </source>
</evidence>
<dbReference type="Gene3D" id="1.10.630.10">
    <property type="entry name" value="Cytochrome P450"/>
    <property type="match status" value="1"/>
</dbReference>
<dbReference type="Proteomes" id="UP000292052">
    <property type="component" value="Unassembled WGS sequence"/>
</dbReference>
<evidence type="ECO:0000256" key="4">
    <source>
        <dbReference type="ARBA" id="ARBA00010617"/>
    </source>
</evidence>
<dbReference type="GO" id="GO:0005506">
    <property type="term" value="F:iron ion binding"/>
    <property type="evidence" value="ECO:0007669"/>
    <property type="project" value="InterPro"/>
</dbReference>
<comment type="similarity">
    <text evidence="4">Belongs to the cytochrome P450 family.</text>
</comment>
<dbReference type="STRING" id="1661398.A0A482VYV6"/>
<keyword evidence="8" id="KW-0492">Microsome</keyword>
<dbReference type="GO" id="GO:0005789">
    <property type="term" value="C:endoplasmic reticulum membrane"/>
    <property type="evidence" value="ECO:0007669"/>
    <property type="project" value="UniProtKB-SubCell"/>
</dbReference>